<dbReference type="InterPro" id="IPR002696">
    <property type="entry name" value="Membr_insert_effic_factor_YidD"/>
</dbReference>
<dbReference type="AlphaFoldDB" id="A0A7S8FI40"/>
<organism evidence="2 3">
    <name type="scientific">Candidatus Nitrospira kreftii</name>
    <dbReference type="NCBI Taxonomy" id="2652173"/>
    <lineage>
        <taxon>Bacteria</taxon>
        <taxon>Pseudomonadati</taxon>
        <taxon>Nitrospirota</taxon>
        <taxon>Nitrospiria</taxon>
        <taxon>Nitrospirales</taxon>
        <taxon>Nitrospiraceae</taxon>
        <taxon>Nitrospira</taxon>
    </lineage>
</organism>
<name>A0A7S8FI40_9BACT</name>
<evidence type="ECO:0000313" key="2">
    <source>
        <dbReference type="EMBL" id="QPD06247.1"/>
    </source>
</evidence>
<keyword evidence="1" id="KW-0472">Membrane</keyword>
<dbReference type="GO" id="GO:0005886">
    <property type="term" value="C:plasma membrane"/>
    <property type="evidence" value="ECO:0007669"/>
    <property type="project" value="UniProtKB-SubCell"/>
</dbReference>
<dbReference type="KEGG" id="nkf:Nkreftii_004021"/>
<dbReference type="SMART" id="SM01234">
    <property type="entry name" value="Haemolytic"/>
    <property type="match status" value="1"/>
</dbReference>
<evidence type="ECO:0000313" key="3">
    <source>
        <dbReference type="Proteomes" id="UP000593737"/>
    </source>
</evidence>
<proteinExistence type="inferred from homology"/>
<reference evidence="2 3" key="1">
    <citation type="journal article" date="2020" name="ISME J.">
        <title>Enrichment and physiological characterization of a novel comammox Nitrospira indicates ammonium inhibition of complete nitrification.</title>
        <authorList>
            <person name="Sakoula D."/>
            <person name="Koch H."/>
            <person name="Frank J."/>
            <person name="Jetten M.S.M."/>
            <person name="van Kessel M.A.H.J."/>
            <person name="Lucker S."/>
        </authorList>
    </citation>
    <scope>NUCLEOTIDE SEQUENCE [LARGE SCALE GENOMIC DNA]</scope>
    <source>
        <strain evidence="2">Comreactor17</strain>
    </source>
</reference>
<sequence length="69" mass="7666">MQRLCLWLIQGYRMVISPLSGPTCRFNPTCSEYASDAITKYGVLQGIGLAMVRLLKCHPFHPGGEDPVK</sequence>
<dbReference type="EMBL" id="CP047423">
    <property type="protein sequence ID" value="QPD06247.1"/>
    <property type="molecule type" value="Genomic_DNA"/>
</dbReference>
<dbReference type="NCBIfam" id="TIGR00278">
    <property type="entry name" value="membrane protein insertion efficiency factor YidD"/>
    <property type="match status" value="1"/>
</dbReference>
<dbReference type="Pfam" id="PF01809">
    <property type="entry name" value="YidD"/>
    <property type="match status" value="1"/>
</dbReference>
<dbReference type="PANTHER" id="PTHR33383">
    <property type="entry name" value="MEMBRANE PROTEIN INSERTION EFFICIENCY FACTOR-RELATED"/>
    <property type="match status" value="1"/>
</dbReference>
<gene>
    <name evidence="2" type="ORF">Nkreftii_004021</name>
</gene>
<accession>A0A7S8FI40</accession>
<dbReference type="Proteomes" id="UP000593737">
    <property type="component" value="Chromosome"/>
</dbReference>
<comment type="subcellular location">
    <subcellularLocation>
        <location evidence="1">Cell membrane</location>
        <topology evidence="1">Peripheral membrane protein</topology>
        <orientation evidence="1">Cytoplasmic side</orientation>
    </subcellularLocation>
</comment>
<dbReference type="HAMAP" id="MF_00386">
    <property type="entry name" value="UPF0161_YidD"/>
    <property type="match status" value="1"/>
</dbReference>
<evidence type="ECO:0000256" key="1">
    <source>
        <dbReference type="HAMAP-Rule" id="MF_00386"/>
    </source>
</evidence>
<protein>
    <recommendedName>
        <fullName evidence="1">Putative membrane protein insertion efficiency factor</fullName>
    </recommendedName>
</protein>
<comment type="function">
    <text evidence="1">Could be involved in insertion of integral membrane proteins into the membrane.</text>
</comment>
<keyword evidence="1" id="KW-1003">Cell membrane</keyword>
<dbReference type="PANTHER" id="PTHR33383:SF1">
    <property type="entry name" value="MEMBRANE PROTEIN INSERTION EFFICIENCY FACTOR-RELATED"/>
    <property type="match status" value="1"/>
</dbReference>
<comment type="similarity">
    <text evidence="1">Belongs to the UPF0161 family.</text>
</comment>